<feature type="domain" description="Pyrroloquinoline quinone-dependent pyranose dehydrogenase beta-propeller" evidence="1">
    <location>
        <begin position="173"/>
        <end position="301"/>
    </location>
</feature>
<dbReference type="OrthoDB" id="9770043at2"/>
<sequence length="460" mass="48568">MTPVGEGQRDVRHGCSRSAAWWRAGVAMLAVASLVACGHTARPLSESTGPDPTLPPPFRSLIPVIDIAPATGWGPDQTPVATDGLRVRAFARGLDHPRWLLVLPNGDVLVAQSDAPPDSRATKGIKGAVMKAVMKRAGAGLPSPNRLTLLRDADGDGVAETRHVFAEGLFSPFGMALVGDTLYIANANALVRVPYHDGDLTAASAPQLVVPLPHGPGPLNHHWTKSLLASADGSRLYVGVGSNSNVAEGGMDKEINRAAVLEIDPHQRTSRVFASGLRNPVGLDWEPATGALWVVVNERDERGNDLVPDYLTQVVEHAFYGWPYRYFGDHVDDRVPAPAAGEVVTARVPDYALGAHTASLGLAFSTPGALAGRYGAGAFIGQHGSWNRKPPVGYQVIFVPFTQGRPSGAPPQVVLDGFVDAHGNARGRPVGVELTHDGALLVADDVGDAIWRVDADPASR</sequence>
<organism evidence="2 3">
    <name type="scientific">Tahibacter aquaticus</name>
    <dbReference type="NCBI Taxonomy" id="520092"/>
    <lineage>
        <taxon>Bacteria</taxon>
        <taxon>Pseudomonadati</taxon>
        <taxon>Pseudomonadota</taxon>
        <taxon>Gammaproteobacteria</taxon>
        <taxon>Lysobacterales</taxon>
        <taxon>Rhodanobacteraceae</taxon>
        <taxon>Tahibacter</taxon>
    </lineage>
</organism>
<gene>
    <name evidence="2" type="ORF">DFR29_1216</name>
</gene>
<evidence type="ECO:0000313" key="3">
    <source>
        <dbReference type="Proteomes" id="UP000295293"/>
    </source>
</evidence>
<dbReference type="AlphaFoldDB" id="A0A4R6YM98"/>
<dbReference type="EMBL" id="SNZH01000021">
    <property type="protein sequence ID" value="TDR38334.1"/>
    <property type="molecule type" value="Genomic_DNA"/>
</dbReference>
<accession>A0A4R6YM98</accession>
<proteinExistence type="predicted"/>
<dbReference type="InterPro" id="IPR011042">
    <property type="entry name" value="6-blade_b-propeller_TolB-like"/>
</dbReference>
<dbReference type="PANTHER" id="PTHR33546:SF1">
    <property type="entry name" value="LARGE, MULTIFUNCTIONAL SECRETED PROTEIN"/>
    <property type="match status" value="1"/>
</dbReference>
<evidence type="ECO:0000313" key="2">
    <source>
        <dbReference type="EMBL" id="TDR38334.1"/>
    </source>
</evidence>
<protein>
    <submittedName>
        <fullName evidence="2">Glucose/arabinose dehydrogenase</fullName>
    </submittedName>
</protein>
<dbReference type="Gene3D" id="2.120.10.30">
    <property type="entry name" value="TolB, C-terminal domain"/>
    <property type="match status" value="1"/>
</dbReference>
<feature type="domain" description="Pyrroloquinoline quinone-dependent pyranose dehydrogenase beta-propeller" evidence="1">
    <location>
        <begin position="348"/>
        <end position="453"/>
    </location>
</feature>
<dbReference type="PANTHER" id="PTHR33546">
    <property type="entry name" value="LARGE, MULTIFUNCTIONAL SECRETED PROTEIN-RELATED"/>
    <property type="match status" value="1"/>
</dbReference>
<comment type="caution">
    <text evidence="2">The sequence shown here is derived from an EMBL/GenBank/DDBJ whole genome shotgun (WGS) entry which is preliminary data.</text>
</comment>
<reference evidence="2 3" key="1">
    <citation type="submission" date="2019-03" db="EMBL/GenBank/DDBJ databases">
        <title>Genomic Encyclopedia of Type Strains, Phase IV (KMG-IV): sequencing the most valuable type-strain genomes for metagenomic binning, comparative biology and taxonomic classification.</title>
        <authorList>
            <person name="Goeker M."/>
        </authorList>
    </citation>
    <scope>NUCLEOTIDE SEQUENCE [LARGE SCALE GENOMIC DNA]</scope>
    <source>
        <strain evidence="2 3">DSM 21667</strain>
    </source>
</reference>
<name>A0A4R6YM98_9GAMM</name>
<dbReference type="Pfam" id="PF22807">
    <property type="entry name" value="TrAA12"/>
    <property type="match status" value="2"/>
</dbReference>
<keyword evidence="3" id="KW-1185">Reference proteome</keyword>
<dbReference type="InterPro" id="IPR011041">
    <property type="entry name" value="Quinoprot_gluc/sorb_DH_b-prop"/>
</dbReference>
<dbReference type="Proteomes" id="UP000295293">
    <property type="component" value="Unassembled WGS sequence"/>
</dbReference>
<dbReference type="SUPFAM" id="SSF50952">
    <property type="entry name" value="Soluble quinoprotein glucose dehydrogenase"/>
    <property type="match status" value="1"/>
</dbReference>
<evidence type="ECO:0000259" key="1">
    <source>
        <dbReference type="Pfam" id="PF22807"/>
    </source>
</evidence>
<dbReference type="InterPro" id="IPR054539">
    <property type="entry name" value="Beta-prop_PDH"/>
</dbReference>